<evidence type="ECO:0000256" key="3">
    <source>
        <dbReference type="ARBA" id="ARBA00010910"/>
    </source>
</evidence>
<keyword evidence="5" id="KW-0963">Cytoplasm</keyword>
<protein>
    <recommendedName>
        <fullName evidence="4">SPRY domain-containing SOCS box protein 3</fullName>
    </recommendedName>
</protein>
<comment type="similarity">
    <text evidence="3">Belongs to the SPSB family.</text>
</comment>
<dbReference type="SUPFAM" id="SSF49899">
    <property type="entry name" value="Concanavalin A-like lectins/glucanases"/>
    <property type="match status" value="1"/>
</dbReference>
<dbReference type="InterPro" id="IPR001496">
    <property type="entry name" value="SOCS_box"/>
</dbReference>
<dbReference type="PANTHER" id="PTHR12245">
    <property type="entry name" value="SPRY DOMAIN CONTAINING SOCS BOX PROTEIN"/>
    <property type="match status" value="1"/>
</dbReference>
<dbReference type="GO" id="GO:0019005">
    <property type="term" value="C:SCF ubiquitin ligase complex"/>
    <property type="evidence" value="ECO:0007669"/>
    <property type="project" value="TreeGrafter"/>
</dbReference>
<dbReference type="InterPro" id="IPR043136">
    <property type="entry name" value="B30.2/SPRY_sf"/>
</dbReference>
<dbReference type="Proteomes" id="UP000069272">
    <property type="component" value="Chromosome 2L"/>
</dbReference>
<dbReference type="VEuPathDB" id="VectorBase:AALB20_029008"/>
<dbReference type="GO" id="GO:0043161">
    <property type="term" value="P:proteasome-mediated ubiquitin-dependent protein catabolic process"/>
    <property type="evidence" value="ECO:0007669"/>
    <property type="project" value="TreeGrafter"/>
</dbReference>
<dbReference type="InterPro" id="IPR036036">
    <property type="entry name" value="SOCS_box-like_dom_sf"/>
</dbReference>
<feature type="compositionally biased region" description="Low complexity" evidence="7">
    <location>
        <begin position="64"/>
        <end position="81"/>
    </location>
</feature>
<dbReference type="Pfam" id="PF00622">
    <property type="entry name" value="SPRY"/>
    <property type="match status" value="1"/>
</dbReference>
<evidence type="ECO:0000256" key="7">
    <source>
        <dbReference type="SAM" id="MobiDB-lite"/>
    </source>
</evidence>
<dbReference type="InterPro" id="IPR050672">
    <property type="entry name" value="FBXO45-Fsn/SPSB_families"/>
</dbReference>
<dbReference type="InterPro" id="IPR013320">
    <property type="entry name" value="ConA-like_dom_sf"/>
</dbReference>
<dbReference type="CDD" id="cd12876">
    <property type="entry name" value="SPRY_SOCS3"/>
    <property type="match status" value="1"/>
</dbReference>
<evidence type="ECO:0000313" key="9">
    <source>
        <dbReference type="Proteomes" id="UP000069272"/>
    </source>
</evidence>
<organism evidence="8 9">
    <name type="scientific">Anopheles albimanus</name>
    <name type="common">New world malaria mosquito</name>
    <dbReference type="NCBI Taxonomy" id="7167"/>
    <lineage>
        <taxon>Eukaryota</taxon>
        <taxon>Metazoa</taxon>
        <taxon>Ecdysozoa</taxon>
        <taxon>Arthropoda</taxon>
        <taxon>Hexapoda</taxon>
        <taxon>Insecta</taxon>
        <taxon>Pterygota</taxon>
        <taxon>Neoptera</taxon>
        <taxon>Endopterygota</taxon>
        <taxon>Diptera</taxon>
        <taxon>Nematocera</taxon>
        <taxon>Culicoidea</taxon>
        <taxon>Culicidae</taxon>
        <taxon>Anophelinae</taxon>
        <taxon>Anopheles</taxon>
    </lineage>
</organism>
<dbReference type="InterPro" id="IPR001870">
    <property type="entry name" value="B30.2/SPRY"/>
</dbReference>
<dbReference type="PROSITE" id="PS50225">
    <property type="entry name" value="SOCS"/>
    <property type="match status" value="1"/>
</dbReference>
<dbReference type="GO" id="GO:0005737">
    <property type="term" value="C:cytoplasm"/>
    <property type="evidence" value="ECO:0007669"/>
    <property type="project" value="UniProtKB-SubCell"/>
</dbReference>
<dbReference type="Gene3D" id="2.60.120.920">
    <property type="match status" value="1"/>
</dbReference>
<dbReference type="VEuPathDB" id="VectorBase:AALB015581"/>
<evidence type="ECO:0000256" key="6">
    <source>
        <dbReference type="ARBA" id="ARBA00023242"/>
    </source>
</evidence>
<keyword evidence="9" id="KW-1185">Reference proteome</keyword>
<dbReference type="EnsemblMetazoa" id="AALB015581-RA">
    <property type="protein sequence ID" value="AALB015581-PA"/>
    <property type="gene ID" value="AALB015581"/>
</dbReference>
<dbReference type="Pfam" id="PF07525">
    <property type="entry name" value="SOCS_box"/>
    <property type="match status" value="1"/>
</dbReference>
<dbReference type="AlphaFoldDB" id="A0A182FZZ9"/>
<dbReference type="InterPro" id="IPR035754">
    <property type="entry name" value="SPRY_SPSB3"/>
</dbReference>
<comment type="subcellular location">
    <subcellularLocation>
        <location evidence="2">Cytoplasm</location>
    </subcellularLocation>
    <subcellularLocation>
        <location evidence="1">Nucleus</location>
    </subcellularLocation>
</comment>
<dbReference type="PANTHER" id="PTHR12245:SF12">
    <property type="entry name" value="SPRY DOMAIN-CONTAINING SOCS BOX PROTEIN 3"/>
    <property type="match status" value="1"/>
</dbReference>
<accession>A0A182FZZ9</accession>
<reference evidence="8" key="2">
    <citation type="submission" date="2022-08" db="UniProtKB">
        <authorList>
            <consortium name="EnsemblMetazoa"/>
        </authorList>
    </citation>
    <scope>IDENTIFICATION</scope>
    <source>
        <strain evidence="8">STECLA/ALBI9_A</strain>
    </source>
</reference>
<reference evidence="8 9" key="1">
    <citation type="journal article" date="2017" name="G3 (Bethesda)">
        <title>The Physical Genome Mapping of Anopheles albimanus Corrected Scaffold Misassemblies and Identified Interarm Rearrangements in Genus Anopheles.</title>
        <authorList>
            <person name="Artemov G.N."/>
            <person name="Peery A.N."/>
            <person name="Jiang X."/>
            <person name="Tu Z."/>
            <person name="Stegniy V.N."/>
            <person name="Sharakhova M.V."/>
            <person name="Sharakhov I.V."/>
        </authorList>
    </citation>
    <scope>NUCLEOTIDE SEQUENCE [LARGE SCALE GENOMIC DNA]</scope>
    <source>
        <strain evidence="8 9">ALBI9_A</strain>
    </source>
</reference>
<proteinExistence type="inferred from homology"/>
<name>A0A182FZZ9_ANOAL</name>
<sequence>MSTRPLSPRSVSRVRSNRCTLLFPSSMSSAAFEQHPNDALMTINENRNAAGSVGTGSHGHDTSDTSSTSSSSSSSGSESGTFEQYAGTGPGAIAGSPSAAASASGHHHRHSMDQSVDSSTLEQVNNNAAFGMQQQQQLPPHERPLMNGCEDKWSWNKRDRSKEVWLSGANNRKVHFHPNWSKGTAGIRGTRVLNNGRYYWEISVSQRVFGTSMMFGIGTKKARLHVNMFTNLLGEDRNGWGLSHKGLLWHGGIARNYTKRFKENQATKVGILFDGIAGTLTYYKDDVCLGVAFRGLNEIREPLYPIVCSTAAKTEMILTETRRDFVNLQDRCRAVIIKHINTQEKLDRLALPYCIKNYLAEAVTDSATTTQMRPLDLHMTEHYLL</sequence>
<evidence type="ECO:0000313" key="8">
    <source>
        <dbReference type="EnsemblMetazoa" id="AALB015581-PA"/>
    </source>
</evidence>
<evidence type="ECO:0000256" key="2">
    <source>
        <dbReference type="ARBA" id="ARBA00004496"/>
    </source>
</evidence>
<feature type="compositionally biased region" description="Low complexity" evidence="7">
    <location>
        <begin position="91"/>
        <end position="104"/>
    </location>
</feature>
<evidence type="ECO:0000256" key="5">
    <source>
        <dbReference type="ARBA" id="ARBA00022490"/>
    </source>
</evidence>
<dbReference type="SUPFAM" id="SSF158235">
    <property type="entry name" value="SOCS box-like"/>
    <property type="match status" value="1"/>
</dbReference>
<dbReference type="SMART" id="SM00449">
    <property type="entry name" value="SPRY"/>
    <property type="match status" value="1"/>
</dbReference>
<dbReference type="STRING" id="7167.A0A182FZZ9"/>
<keyword evidence="6" id="KW-0539">Nucleus</keyword>
<evidence type="ECO:0000256" key="4">
    <source>
        <dbReference type="ARBA" id="ARBA00014684"/>
    </source>
</evidence>
<feature type="region of interest" description="Disordered" evidence="7">
    <location>
        <begin position="49"/>
        <end position="119"/>
    </location>
</feature>
<evidence type="ECO:0000256" key="1">
    <source>
        <dbReference type="ARBA" id="ARBA00004123"/>
    </source>
</evidence>
<dbReference type="InterPro" id="IPR003877">
    <property type="entry name" value="SPRY_dom"/>
</dbReference>
<dbReference type="FunFam" id="2.60.120.920:FF:000078">
    <property type="entry name" value="GD12021"/>
    <property type="match status" value="1"/>
</dbReference>
<dbReference type="GO" id="GO:0035556">
    <property type="term" value="P:intracellular signal transduction"/>
    <property type="evidence" value="ECO:0007669"/>
    <property type="project" value="InterPro"/>
</dbReference>
<dbReference type="PROSITE" id="PS50188">
    <property type="entry name" value="B302_SPRY"/>
    <property type="match status" value="1"/>
</dbReference>
<dbReference type="GO" id="GO:0005634">
    <property type="term" value="C:nucleus"/>
    <property type="evidence" value="ECO:0007669"/>
    <property type="project" value="UniProtKB-SubCell"/>
</dbReference>